<evidence type="ECO:0000313" key="3">
    <source>
        <dbReference type="Proteomes" id="UP000321960"/>
    </source>
</evidence>
<accession>A0A512J8P0</accession>
<reference evidence="4" key="2">
    <citation type="journal article" date="2019" name="Int. J. Syst. Evol. Microbiol.">
        <title>The Global Catalogue of Microorganisms (GCM) 10K type strain sequencing project: providing services to taxonomists for standard genome sequencing and annotation.</title>
        <authorList>
            <consortium name="The Broad Institute Genomics Platform"/>
            <consortium name="The Broad Institute Genome Sequencing Center for Infectious Disease"/>
            <person name="Wu L."/>
            <person name="Ma J."/>
        </authorList>
    </citation>
    <scope>NUCLEOTIDE SEQUENCE [LARGE SCALE GENOMIC DNA]</scope>
    <source>
        <strain evidence="4">NBRC 107715</strain>
    </source>
</reference>
<protein>
    <submittedName>
        <fullName evidence="1">Uncharacterized protein</fullName>
    </submittedName>
</protein>
<dbReference type="RefSeq" id="WP_147027841.1">
    <property type="nucleotide sequence ID" value="NZ_BJZU01000099.1"/>
</dbReference>
<reference evidence="2" key="1">
    <citation type="journal article" date="2014" name="Int. J. Syst. Evol. Microbiol.">
        <title>Complete genome of a new Firmicutes species belonging to the dominant human colonic microbiota ('Ruminococcus bicirculans') reveals two chromosomes and a selective capacity to utilize plant glucans.</title>
        <authorList>
            <consortium name="NISC Comparative Sequencing Program"/>
            <person name="Wegmann U."/>
            <person name="Louis P."/>
            <person name="Goesmann A."/>
            <person name="Henrissat B."/>
            <person name="Duncan S.H."/>
            <person name="Flint H.J."/>
        </authorList>
    </citation>
    <scope>NUCLEOTIDE SEQUENCE</scope>
    <source>
        <strain evidence="2">NBRC 107715</strain>
    </source>
</reference>
<reference evidence="2" key="4">
    <citation type="submission" date="2023-01" db="EMBL/GenBank/DDBJ databases">
        <title>Draft genome sequence of Methylobacterium oxalidis strain NBRC 107715.</title>
        <authorList>
            <person name="Sun Q."/>
            <person name="Mori K."/>
        </authorList>
    </citation>
    <scope>NUCLEOTIDE SEQUENCE</scope>
    <source>
        <strain evidence="2">NBRC 107715</strain>
    </source>
</reference>
<gene>
    <name evidence="2" type="ORF">GCM10007888_27540</name>
    <name evidence="1" type="ORF">MOX02_43620</name>
</gene>
<comment type="caution">
    <text evidence="1">The sequence shown here is derived from an EMBL/GenBank/DDBJ whole genome shotgun (WGS) entry which is preliminary data.</text>
</comment>
<evidence type="ECO:0000313" key="4">
    <source>
        <dbReference type="Proteomes" id="UP001156856"/>
    </source>
</evidence>
<dbReference type="EMBL" id="BJZU01000099">
    <property type="protein sequence ID" value="GEP06324.1"/>
    <property type="molecule type" value="Genomic_DNA"/>
</dbReference>
<evidence type="ECO:0000313" key="2">
    <source>
        <dbReference type="EMBL" id="GLS64373.1"/>
    </source>
</evidence>
<sequence length="75" mass="8350">MMWTAEIVDRVEHHQDQFWVRFPVDLEKNELMRLHGPAIVNGAVRDVVGVISYAGGSAPVKKGNLILIQVMPPTA</sequence>
<evidence type="ECO:0000313" key="1">
    <source>
        <dbReference type="EMBL" id="GEP06324.1"/>
    </source>
</evidence>
<dbReference type="Proteomes" id="UP000321960">
    <property type="component" value="Unassembled WGS sequence"/>
</dbReference>
<proteinExistence type="predicted"/>
<name>A0A512J8P0_9HYPH</name>
<dbReference type="AlphaFoldDB" id="A0A512J8P0"/>
<keyword evidence="4" id="KW-1185">Reference proteome</keyword>
<reference evidence="1 3" key="3">
    <citation type="submission" date="2019-07" db="EMBL/GenBank/DDBJ databases">
        <title>Whole genome shotgun sequence of Methylobacterium oxalidis NBRC 107715.</title>
        <authorList>
            <person name="Hosoyama A."/>
            <person name="Uohara A."/>
            <person name="Ohji S."/>
            <person name="Ichikawa N."/>
        </authorList>
    </citation>
    <scope>NUCLEOTIDE SEQUENCE [LARGE SCALE GENOMIC DNA]</scope>
    <source>
        <strain evidence="1 3">NBRC 107715</strain>
    </source>
</reference>
<organism evidence="1 3">
    <name type="scientific">Methylobacterium oxalidis</name>
    <dbReference type="NCBI Taxonomy" id="944322"/>
    <lineage>
        <taxon>Bacteria</taxon>
        <taxon>Pseudomonadati</taxon>
        <taxon>Pseudomonadota</taxon>
        <taxon>Alphaproteobacteria</taxon>
        <taxon>Hyphomicrobiales</taxon>
        <taxon>Methylobacteriaceae</taxon>
        <taxon>Methylobacterium</taxon>
    </lineage>
</organism>
<dbReference type="Proteomes" id="UP001156856">
    <property type="component" value="Unassembled WGS sequence"/>
</dbReference>
<dbReference type="OrthoDB" id="9852193at2"/>
<dbReference type="EMBL" id="BSPK01000035">
    <property type="protein sequence ID" value="GLS64373.1"/>
    <property type="molecule type" value="Genomic_DNA"/>
</dbReference>